<keyword evidence="1" id="KW-1133">Transmembrane helix</keyword>
<dbReference type="AlphaFoldDB" id="A0AAV1U7S5"/>
<gene>
    <name evidence="2" type="ORF">PM001_LOCUS15979</name>
</gene>
<name>A0AAV1U7S5_9STRA</name>
<accession>A0AAV1U7S5</accession>
<feature type="transmembrane region" description="Helical" evidence="1">
    <location>
        <begin position="20"/>
        <end position="41"/>
    </location>
</feature>
<protein>
    <submittedName>
        <fullName evidence="2">Uncharacterized protein</fullName>
    </submittedName>
</protein>
<evidence type="ECO:0000313" key="3">
    <source>
        <dbReference type="Proteomes" id="UP001162060"/>
    </source>
</evidence>
<evidence type="ECO:0000313" key="2">
    <source>
        <dbReference type="EMBL" id="CAK7930829.1"/>
    </source>
</evidence>
<dbReference type="EMBL" id="CAKLBY020000169">
    <property type="protein sequence ID" value="CAK7930829.1"/>
    <property type="molecule type" value="Genomic_DNA"/>
</dbReference>
<keyword evidence="1" id="KW-0812">Transmembrane</keyword>
<reference evidence="2" key="1">
    <citation type="submission" date="2024-01" db="EMBL/GenBank/DDBJ databases">
        <authorList>
            <person name="Webb A."/>
        </authorList>
    </citation>
    <scope>NUCLEOTIDE SEQUENCE</scope>
    <source>
        <strain evidence="2">Pm1</strain>
    </source>
</reference>
<organism evidence="2 3">
    <name type="scientific">Peronospora matthiolae</name>
    <dbReference type="NCBI Taxonomy" id="2874970"/>
    <lineage>
        <taxon>Eukaryota</taxon>
        <taxon>Sar</taxon>
        <taxon>Stramenopiles</taxon>
        <taxon>Oomycota</taxon>
        <taxon>Peronosporomycetes</taxon>
        <taxon>Peronosporales</taxon>
        <taxon>Peronosporaceae</taxon>
        <taxon>Peronospora</taxon>
    </lineage>
</organism>
<sequence>MSAHVGAGVVYARNSPAMTMAVPFILVWWRAITNGSLLFFGMEFWMVCRDMCVWCHWKVYRQVGML</sequence>
<keyword evidence="1" id="KW-0472">Membrane</keyword>
<dbReference type="Proteomes" id="UP001162060">
    <property type="component" value="Unassembled WGS sequence"/>
</dbReference>
<comment type="caution">
    <text evidence="2">The sequence shown here is derived from an EMBL/GenBank/DDBJ whole genome shotgun (WGS) entry which is preliminary data.</text>
</comment>
<evidence type="ECO:0000256" key="1">
    <source>
        <dbReference type="SAM" id="Phobius"/>
    </source>
</evidence>
<proteinExistence type="predicted"/>